<dbReference type="EMBL" id="JASNQZ010000010">
    <property type="protein sequence ID" value="KAL0953016.1"/>
    <property type="molecule type" value="Genomic_DNA"/>
</dbReference>
<dbReference type="Proteomes" id="UP001556367">
    <property type="component" value="Unassembled WGS sequence"/>
</dbReference>
<dbReference type="InterPro" id="IPR011990">
    <property type="entry name" value="TPR-like_helical_dom_sf"/>
</dbReference>
<dbReference type="Gene3D" id="1.25.40.10">
    <property type="entry name" value="Tetratricopeptide repeat domain"/>
    <property type="match status" value="1"/>
</dbReference>
<feature type="region of interest" description="Disordered" evidence="1">
    <location>
        <begin position="326"/>
        <end position="396"/>
    </location>
</feature>
<dbReference type="SUPFAM" id="SSF48452">
    <property type="entry name" value="TPR-like"/>
    <property type="match status" value="1"/>
</dbReference>
<keyword evidence="3" id="KW-1185">Reference proteome</keyword>
<accession>A0ABR3JBU3</accession>
<feature type="region of interest" description="Disordered" evidence="1">
    <location>
        <begin position="287"/>
        <end position="314"/>
    </location>
</feature>
<feature type="compositionally biased region" description="Low complexity" evidence="1">
    <location>
        <begin position="768"/>
        <end position="785"/>
    </location>
</feature>
<feature type="compositionally biased region" description="Basic and acidic residues" evidence="1">
    <location>
        <begin position="72"/>
        <end position="82"/>
    </location>
</feature>
<feature type="compositionally biased region" description="Pro residues" evidence="1">
    <location>
        <begin position="786"/>
        <end position="798"/>
    </location>
</feature>
<dbReference type="PANTHER" id="PTHR23172:SF19">
    <property type="entry name" value="J DOMAIN-CONTAINING PROTEIN"/>
    <property type="match status" value="1"/>
</dbReference>
<sequence>MSDAFADLWSTSAPKKPIPTSTPISRTGSRPLTPASASANTTAKLPADPFGSLLSGTLSNSGSNGKMTMADMAKKVENERKAKLGMNGNGQPSASSGAGSSGSLWDGLDSLGGTPKMVPSPQPNKGISLVDDDDDWGFGTPSVPAATATPPPKHEPPVTANDFDLLAQSPAAAKPHTTQSVWDALDSFNEPPRKSTPEQTADDPLDDWAFGTAPSKSAKAATPATLSRSDSPSNDFNFGDDDLFAANRSRERASARSVPQQSRAPSPPPHIIGQLVEMGFSPAKARSALTSTYTPQPELVSGTPSERRKARDAGWNVETAVAQLLGSVGGEGSREPPARAAGAYNDDDSDDDRGPPSRTRPPPRTRPPERGPSKPEPSSSQGDSSGDLLSQASEIGMSMFNKANAFWNTKGKEMKEKVVERVVKVYEETTGGEGSNSRGGSRTASAAGKTRPKWMQDEGQLSPVAPTHESRTAFRDDDDGDAQRSAPAFSDVPQVRKQKAAAAPPREAPVDLFSSDAPTAYVSPFRRGKPKPQETSTSSMPSVVTSSPSLSTRSLPRTATPKPKPKPRTVISCSPDALSRSGTAKEAGTAAFKLGQYGDAATAYTRAIDALPSGHLGRVPLYNNRALVRIRNGEVRGAVEDAERAISIICGAGEKAAGASSAAGDLGGMGFDELAEPTKSTASFTASSLYDPSTEAPPTRPEDGGGVDLGAAWLKGVHRRAEGLEALEKWKAALAEWEVLLSAGAWVPKGTRDDAVKGVTRCRGMVEGRGPAGSSAATSPSSAAPKPKPAAPRRPPPTVVSSKPSAGVTALRAANSQAEADAAEAHAMKDTIDSKLMAWKGGKETNIRALIASLDTVLWEEVGWKKVGMGELVSPNQVKVRYVRAIAKVHPDKVSF</sequence>
<dbReference type="InterPro" id="IPR009060">
    <property type="entry name" value="UBA-like_sf"/>
</dbReference>
<feature type="compositionally biased region" description="Low complexity" evidence="1">
    <location>
        <begin position="51"/>
        <end position="65"/>
    </location>
</feature>
<evidence type="ECO:0008006" key="4">
    <source>
        <dbReference type="Google" id="ProtNLM"/>
    </source>
</evidence>
<feature type="region of interest" description="Disordered" evidence="1">
    <location>
        <begin position="427"/>
        <end position="580"/>
    </location>
</feature>
<feature type="compositionally biased region" description="Low complexity" evidence="1">
    <location>
        <begin position="535"/>
        <end position="561"/>
    </location>
</feature>
<dbReference type="SUPFAM" id="SSF46934">
    <property type="entry name" value="UBA-like"/>
    <property type="match status" value="1"/>
</dbReference>
<feature type="region of interest" description="Disordered" evidence="1">
    <location>
        <begin position="688"/>
        <end position="707"/>
    </location>
</feature>
<dbReference type="InterPro" id="IPR036869">
    <property type="entry name" value="J_dom_sf"/>
</dbReference>
<feature type="compositionally biased region" description="Low complexity" evidence="1">
    <location>
        <begin position="378"/>
        <end position="391"/>
    </location>
</feature>
<dbReference type="SUPFAM" id="SSF46565">
    <property type="entry name" value="Chaperone J-domain"/>
    <property type="match status" value="1"/>
</dbReference>
<evidence type="ECO:0000313" key="3">
    <source>
        <dbReference type="Proteomes" id="UP001556367"/>
    </source>
</evidence>
<feature type="compositionally biased region" description="Low complexity" evidence="1">
    <location>
        <begin position="93"/>
        <end position="113"/>
    </location>
</feature>
<reference evidence="3" key="1">
    <citation type="submission" date="2024-06" db="EMBL/GenBank/DDBJ databases">
        <title>Multi-omics analyses provide insights into the biosynthesis of the anticancer antibiotic pleurotin in Hohenbuehelia grisea.</title>
        <authorList>
            <person name="Weaver J.A."/>
            <person name="Alberti F."/>
        </authorList>
    </citation>
    <scope>NUCLEOTIDE SEQUENCE [LARGE SCALE GENOMIC DNA]</scope>
    <source>
        <strain evidence="3">T-177</strain>
    </source>
</reference>
<dbReference type="PANTHER" id="PTHR23172">
    <property type="entry name" value="AUXILIN/CYCLIN G-ASSOCIATED KINASE-RELATED"/>
    <property type="match status" value="1"/>
</dbReference>
<gene>
    <name evidence="2" type="ORF">HGRIS_007220</name>
</gene>
<feature type="compositionally biased region" description="Low complexity" evidence="1">
    <location>
        <begin position="212"/>
        <end position="225"/>
    </location>
</feature>
<evidence type="ECO:0000313" key="2">
    <source>
        <dbReference type="EMBL" id="KAL0953016.1"/>
    </source>
</evidence>
<evidence type="ECO:0000256" key="1">
    <source>
        <dbReference type="SAM" id="MobiDB-lite"/>
    </source>
</evidence>
<organism evidence="2 3">
    <name type="scientific">Hohenbuehelia grisea</name>
    <dbReference type="NCBI Taxonomy" id="104357"/>
    <lineage>
        <taxon>Eukaryota</taxon>
        <taxon>Fungi</taxon>
        <taxon>Dikarya</taxon>
        <taxon>Basidiomycota</taxon>
        <taxon>Agaricomycotina</taxon>
        <taxon>Agaricomycetes</taxon>
        <taxon>Agaricomycetidae</taxon>
        <taxon>Agaricales</taxon>
        <taxon>Pleurotineae</taxon>
        <taxon>Pleurotaceae</taxon>
        <taxon>Hohenbuehelia</taxon>
    </lineage>
</organism>
<protein>
    <recommendedName>
        <fullName evidence="4">UBA domain-containing protein</fullName>
    </recommendedName>
</protein>
<feature type="compositionally biased region" description="Polar residues" evidence="1">
    <location>
        <begin position="226"/>
        <end position="236"/>
    </location>
</feature>
<dbReference type="Gene3D" id="1.10.8.10">
    <property type="entry name" value="DNA helicase RuvA subunit, C-terminal domain"/>
    <property type="match status" value="1"/>
</dbReference>
<feature type="region of interest" description="Disordered" evidence="1">
    <location>
        <begin position="1"/>
        <end position="273"/>
    </location>
</feature>
<comment type="caution">
    <text evidence="2">The sequence shown here is derived from an EMBL/GenBank/DDBJ whole genome shotgun (WGS) entry which is preliminary data.</text>
</comment>
<proteinExistence type="predicted"/>
<dbReference type="Gene3D" id="1.10.287.110">
    <property type="entry name" value="DnaJ domain"/>
    <property type="match status" value="1"/>
</dbReference>
<feature type="region of interest" description="Disordered" evidence="1">
    <location>
        <begin position="765"/>
        <end position="805"/>
    </location>
</feature>
<feature type="compositionally biased region" description="Polar residues" evidence="1">
    <location>
        <begin position="9"/>
        <end position="43"/>
    </location>
</feature>
<name>A0ABR3JBU3_9AGAR</name>